<evidence type="ECO:0000313" key="3">
    <source>
        <dbReference type="EMBL" id="CAB4363929.1"/>
    </source>
</evidence>
<protein>
    <submittedName>
        <fullName evidence="7">Unannotated protein</fullName>
    </submittedName>
</protein>
<keyword evidence="2" id="KW-0472">Membrane</keyword>
<evidence type="ECO:0000313" key="6">
    <source>
        <dbReference type="EMBL" id="CAB4851635.1"/>
    </source>
</evidence>
<evidence type="ECO:0000313" key="7">
    <source>
        <dbReference type="EMBL" id="CAB4938012.1"/>
    </source>
</evidence>
<dbReference type="AlphaFoldDB" id="A0A6J7J698"/>
<dbReference type="EMBL" id="CAFBMT010000010">
    <property type="protein sequence ID" value="CAB4938012.1"/>
    <property type="molecule type" value="Genomic_DNA"/>
</dbReference>
<keyword evidence="2" id="KW-1133">Transmembrane helix</keyword>
<feature type="transmembrane region" description="Helical" evidence="2">
    <location>
        <begin position="49"/>
        <end position="75"/>
    </location>
</feature>
<feature type="region of interest" description="Disordered" evidence="1">
    <location>
        <begin position="1"/>
        <end position="22"/>
    </location>
</feature>
<name>A0A6J7J698_9ZZZZ</name>
<dbReference type="EMBL" id="CAESGF010000008">
    <property type="protein sequence ID" value="CAB4363929.1"/>
    <property type="molecule type" value="Genomic_DNA"/>
</dbReference>
<evidence type="ECO:0000313" key="5">
    <source>
        <dbReference type="EMBL" id="CAB4814799.1"/>
    </source>
</evidence>
<evidence type="ECO:0000313" key="4">
    <source>
        <dbReference type="EMBL" id="CAB4701651.1"/>
    </source>
</evidence>
<reference evidence="7" key="1">
    <citation type="submission" date="2020-05" db="EMBL/GenBank/DDBJ databases">
        <authorList>
            <person name="Chiriac C."/>
            <person name="Salcher M."/>
            <person name="Ghai R."/>
            <person name="Kavagutti S V."/>
        </authorList>
    </citation>
    <scope>NUCLEOTIDE SEQUENCE</scope>
</reference>
<proteinExistence type="predicted"/>
<organism evidence="7">
    <name type="scientific">freshwater metagenome</name>
    <dbReference type="NCBI Taxonomy" id="449393"/>
    <lineage>
        <taxon>unclassified sequences</taxon>
        <taxon>metagenomes</taxon>
        <taxon>ecological metagenomes</taxon>
    </lineage>
</organism>
<accession>A0A6J7J698</accession>
<evidence type="ECO:0000256" key="2">
    <source>
        <dbReference type="SAM" id="Phobius"/>
    </source>
</evidence>
<dbReference type="EMBL" id="CAEZYF010000001">
    <property type="protein sequence ID" value="CAB4701651.1"/>
    <property type="molecule type" value="Genomic_DNA"/>
</dbReference>
<gene>
    <name evidence="4" type="ORF">UFOPK2656_00095</name>
    <name evidence="5" type="ORF">UFOPK3099_00986</name>
    <name evidence="6" type="ORF">UFOPK3267_01628</name>
    <name evidence="7" type="ORF">UFOPK3651_01945</name>
    <name evidence="8" type="ORF">UFOPK3931_01626</name>
    <name evidence="3" type="ORF">UFOPK4189_01699</name>
</gene>
<evidence type="ECO:0000313" key="8">
    <source>
        <dbReference type="EMBL" id="CAB4993464.1"/>
    </source>
</evidence>
<dbReference type="EMBL" id="CAFBIY010000088">
    <property type="protein sequence ID" value="CAB4851635.1"/>
    <property type="molecule type" value="Genomic_DNA"/>
</dbReference>
<evidence type="ECO:0000256" key="1">
    <source>
        <dbReference type="SAM" id="MobiDB-lite"/>
    </source>
</evidence>
<dbReference type="EMBL" id="CAFBOL010000040">
    <property type="protein sequence ID" value="CAB4993464.1"/>
    <property type="molecule type" value="Genomic_DNA"/>
</dbReference>
<sequence>MQGLTPRLPDLESGGPPSSNTKLTYHDALRAANELHWARMADGNRRHRVSAASAGGFLVFAGLVAGLVVAGHAMWSNAGRAANDGTAVGSVMFSVTLPAPAVRTDNREVVLGTQTQVSRWTASTADAALTVSTIDTDFIFPGEAADPTRAAAMLEEMQRAVVADVAQRSVGTVAATASLQLHGRSALQNLVTAGGVQTSVTTAMHGSILVSVICEGTSADLPTECRAVLDSLTFR</sequence>
<dbReference type="EMBL" id="CAFAAV010000059">
    <property type="protein sequence ID" value="CAB4814799.1"/>
    <property type="molecule type" value="Genomic_DNA"/>
</dbReference>
<keyword evidence="2" id="KW-0812">Transmembrane</keyword>